<reference evidence="2" key="1">
    <citation type="journal article" date="2020" name="G3 (Bethesda)">
        <title>High-Quality Assemblies for Three Invasive Social Wasps from the &lt;i&gt;Vespula&lt;/i&gt; Genus.</title>
        <authorList>
            <person name="Harrop T.W.R."/>
            <person name="Guhlin J."/>
            <person name="McLaughlin G.M."/>
            <person name="Permina E."/>
            <person name="Stockwell P."/>
            <person name="Gilligan J."/>
            <person name="Le Lec M.F."/>
            <person name="Gruber M.A.M."/>
            <person name="Quinn O."/>
            <person name="Lovegrove M."/>
            <person name="Duncan E.J."/>
            <person name="Remnant E.J."/>
            <person name="Van Eeckhoven J."/>
            <person name="Graham B."/>
            <person name="Knapp R.A."/>
            <person name="Langford K.W."/>
            <person name="Kronenberg Z."/>
            <person name="Press M.O."/>
            <person name="Eacker S.M."/>
            <person name="Wilson-Rankin E.E."/>
            <person name="Purcell J."/>
            <person name="Lester P.J."/>
            <person name="Dearden P.K."/>
        </authorList>
    </citation>
    <scope>NUCLEOTIDE SEQUENCE</scope>
    <source>
        <strain evidence="2">Volc-1</strain>
    </source>
</reference>
<organism evidence="2 3">
    <name type="scientific">Vespula pensylvanica</name>
    <name type="common">Western yellow jacket</name>
    <name type="synonym">Wasp</name>
    <dbReference type="NCBI Taxonomy" id="30213"/>
    <lineage>
        <taxon>Eukaryota</taxon>
        <taxon>Metazoa</taxon>
        <taxon>Ecdysozoa</taxon>
        <taxon>Arthropoda</taxon>
        <taxon>Hexapoda</taxon>
        <taxon>Insecta</taxon>
        <taxon>Pterygota</taxon>
        <taxon>Neoptera</taxon>
        <taxon>Endopterygota</taxon>
        <taxon>Hymenoptera</taxon>
        <taxon>Apocrita</taxon>
        <taxon>Aculeata</taxon>
        <taxon>Vespoidea</taxon>
        <taxon>Vespidae</taxon>
        <taxon>Vespinae</taxon>
        <taxon>Vespula</taxon>
    </lineage>
</organism>
<evidence type="ECO:0000313" key="3">
    <source>
        <dbReference type="Proteomes" id="UP000600918"/>
    </source>
</evidence>
<dbReference type="EMBL" id="JACSDY010000001">
    <property type="protein sequence ID" value="KAF7437635.1"/>
    <property type="molecule type" value="Genomic_DNA"/>
</dbReference>
<sequence length="124" mass="14231">MDRLNWVLPELLDSEGISDRIAITLGRPSSLKDISLRDLASSVGEDKMVPLTKRTENGQTMSEEEEERTWLNINKKERKEKNSYESRCDNSRTIAIAKREIACSSLSFPPNKPSFILDDKIYLR</sequence>
<accession>A0A834PDE8</accession>
<evidence type="ECO:0000313" key="2">
    <source>
        <dbReference type="EMBL" id="KAF7437635.1"/>
    </source>
</evidence>
<name>A0A834PDE8_VESPE</name>
<dbReference type="AlphaFoldDB" id="A0A834PDE8"/>
<feature type="region of interest" description="Disordered" evidence="1">
    <location>
        <begin position="47"/>
        <end position="68"/>
    </location>
</feature>
<evidence type="ECO:0000256" key="1">
    <source>
        <dbReference type="SAM" id="MobiDB-lite"/>
    </source>
</evidence>
<gene>
    <name evidence="2" type="ORF">H0235_000026</name>
</gene>
<proteinExistence type="predicted"/>
<comment type="caution">
    <text evidence="2">The sequence shown here is derived from an EMBL/GenBank/DDBJ whole genome shotgun (WGS) entry which is preliminary data.</text>
</comment>
<protein>
    <submittedName>
        <fullName evidence="2">Uncharacterized protein</fullName>
    </submittedName>
</protein>
<dbReference type="Proteomes" id="UP000600918">
    <property type="component" value="Unassembled WGS sequence"/>
</dbReference>
<feature type="compositionally biased region" description="Basic and acidic residues" evidence="1">
    <location>
        <begin position="47"/>
        <end position="56"/>
    </location>
</feature>
<keyword evidence="3" id="KW-1185">Reference proteome</keyword>